<dbReference type="Proteomes" id="UP000186132">
    <property type="component" value="Unassembled WGS sequence"/>
</dbReference>
<gene>
    <name evidence="3" type="ORF">SAMN05443575_0383</name>
</gene>
<protein>
    <recommendedName>
        <fullName evidence="5">DUF3068 domain-containing protein</fullName>
    </recommendedName>
</protein>
<feature type="transmembrane region" description="Helical" evidence="2">
    <location>
        <begin position="268"/>
        <end position="289"/>
    </location>
</feature>
<dbReference type="RefSeq" id="WP_159440815.1">
    <property type="nucleotide sequence ID" value="NZ_FQVU01000001.1"/>
</dbReference>
<feature type="compositionally biased region" description="Basic and acidic residues" evidence="1">
    <location>
        <begin position="295"/>
        <end position="306"/>
    </location>
</feature>
<dbReference type="AlphaFoldDB" id="A0A1M5CWK0"/>
<evidence type="ECO:0000313" key="4">
    <source>
        <dbReference type="Proteomes" id="UP000186132"/>
    </source>
</evidence>
<keyword evidence="2" id="KW-1133">Transmembrane helix</keyword>
<evidence type="ECO:0000256" key="1">
    <source>
        <dbReference type="SAM" id="MobiDB-lite"/>
    </source>
</evidence>
<evidence type="ECO:0008006" key="5">
    <source>
        <dbReference type="Google" id="ProtNLM"/>
    </source>
</evidence>
<feature type="compositionally biased region" description="Low complexity" evidence="1">
    <location>
        <begin position="317"/>
        <end position="334"/>
    </location>
</feature>
<proteinExistence type="predicted"/>
<name>A0A1M5CWK0_9ACTN</name>
<keyword evidence="4" id="KW-1185">Reference proteome</keyword>
<feature type="compositionally biased region" description="Gly residues" evidence="1">
    <location>
        <begin position="307"/>
        <end position="316"/>
    </location>
</feature>
<sequence length="334" mass="35702">MRKIVGVGLIGLGVFGIVLAILLPTVVVHASSKTPLDLNITQVSSGSAKLLDAATGKTNTVQLRATRHVRTDSHASDDDNTTVFETLCIVVVRGDTPNCLPASDPRLLSITTDRVTADRRSGESVHVAKYNENINGKAARHQGMSYKFPIDTKKKTYQFFQPDVGKAFPATFEGTAKVRGLDTYKFVSRTGSQPYKILGTLPGTYDDTRTVYVEPQTGTIVNGTERQIQTLASGEVALDTTLAFEDSAVKYQTDYAQSKIDDLRLAKLWAPLVAGIVGVLAIVFGILLLRRGRKAGPDGEGHHRGDAGGPDGGPGYGTPDQSGQQPSYSGSSHT</sequence>
<dbReference type="OrthoDB" id="153031at2"/>
<keyword evidence="2" id="KW-0812">Transmembrane</keyword>
<feature type="region of interest" description="Disordered" evidence="1">
    <location>
        <begin position="295"/>
        <end position="334"/>
    </location>
</feature>
<keyword evidence="2" id="KW-0472">Membrane</keyword>
<dbReference type="Pfam" id="PF11271">
    <property type="entry name" value="PorA"/>
    <property type="match status" value="1"/>
</dbReference>
<accession>A0A1M5CWK0</accession>
<reference evidence="3 4" key="1">
    <citation type="submission" date="2016-11" db="EMBL/GenBank/DDBJ databases">
        <authorList>
            <person name="Jaros S."/>
            <person name="Januszkiewicz K."/>
            <person name="Wedrychowicz H."/>
        </authorList>
    </citation>
    <scope>NUCLEOTIDE SEQUENCE [LARGE SCALE GENOMIC DNA]</scope>
    <source>
        <strain evidence="3 4">DSM 45627</strain>
    </source>
</reference>
<dbReference type="EMBL" id="FQVU01000001">
    <property type="protein sequence ID" value="SHF59170.1"/>
    <property type="molecule type" value="Genomic_DNA"/>
</dbReference>
<dbReference type="STRING" id="1206085.SAMN05443575_0383"/>
<organism evidence="3 4">
    <name type="scientific">Jatrophihabitans endophyticus</name>
    <dbReference type="NCBI Taxonomy" id="1206085"/>
    <lineage>
        <taxon>Bacteria</taxon>
        <taxon>Bacillati</taxon>
        <taxon>Actinomycetota</taxon>
        <taxon>Actinomycetes</taxon>
        <taxon>Jatrophihabitantales</taxon>
        <taxon>Jatrophihabitantaceae</taxon>
        <taxon>Jatrophihabitans</taxon>
    </lineage>
</organism>
<dbReference type="InterPro" id="IPR021424">
    <property type="entry name" value="PorA"/>
</dbReference>
<evidence type="ECO:0000256" key="2">
    <source>
        <dbReference type="SAM" id="Phobius"/>
    </source>
</evidence>
<evidence type="ECO:0000313" key="3">
    <source>
        <dbReference type="EMBL" id="SHF59170.1"/>
    </source>
</evidence>